<evidence type="ECO:0000313" key="8">
    <source>
        <dbReference type="Proteomes" id="UP001259659"/>
    </source>
</evidence>
<keyword evidence="2" id="KW-0812">Transmembrane</keyword>
<keyword evidence="4" id="KW-1133">Transmembrane helix</keyword>
<evidence type="ECO:0000256" key="6">
    <source>
        <dbReference type="SAM" id="MobiDB-lite"/>
    </source>
</evidence>
<feature type="compositionally biased region" description="Basic and acidic residues" evidence="6">
    <location>
        <begin position="1"/>
        <end position="18"/>
    </location>
</feature>
<name>A0ABU2FJE8_9EURY</name>
<dbReference type="EMBL" id="JAMQON010000008">
    <property type="protein sequence ID" value="MDS0261830.1"/>
    <property type="molecule type" value="Genomic_DNA"/>
</dbReference>
<evidence type="ECO:0000256" key="3">
    <source>
        <dbReference type="ARBA" id="ARBA00022967"/>
    </source>
</evidence>
<accession>A0ABU2FJE8</accession>
<evidence type="ECO:0000256" key="1">
    <source>
        <dbReference type="ARBA" id="ARBA00004370"/>
    </source>
</evidence>
<evidence type="ECO:0000256" key="2">
    <source>
        <dbReference type="ARBA" id="ARBA00022692"/>
    </source>
</evidence>
<dbReference type="InterPro" id="IPR023214">
    <property type="entry name" value="HAD_sf"/>
</dbReference>
<reference evidence="7 8" key="1">
    <citation type="submission" date="2022-06" db="EMBL/GenBank/DDBJ databases">
        <title>Haloarcula sp. a new haloarchaeum isolate from saline soil.</title>
        <authorList>
            <person name="Strakova D."/>
            <person name="Galisteo C."/>
            <person name="Sanchez-Porro C."/>
            <person name="Ventosa A."/>
        </authorList>
    </citation>
    <scope>NUCLEOTIDE SEQUENCE [LARGE SCALE GENOMIC DNA]</scope>
    <source>
        <strain evidence="7 8">S1CR25-12</strain>
    </source>
</reference>
<dbReference type="Pfam" id="PF00702">
    <property type="entry name" value="Hydrolase"/>
    <property type="match status" value="1"/>
</dbReference>
<dbReference type="PANTHER" id="PTHR43520">
    <property type="entry name" value="ATP7, ISOFORM B"/>
    <property type="match status" value="1"/>
</dbReference>
<feature type="region of interest" description="Disordered" evidence="6">
    <location>
        <begin position="1"/>
        <end position="20"/>
    </location>
</feature>
<evidence type="ECO:0000313" key="7">
    <source>
        <dbReference type="EMBL" id="MDS0261830.1"/>
    </source>
</evidence>
<keyword evidence="5" id="KW-0472">Membrane</keyword>
<proteinExistence type="predicted"/>
<gene>
    <name evidence="7" type="ORF">NDI56_20715</name>
</gene>
<protein>
    <submittedName>
        <fullName evidence="7">HAD-IC family P-type ATPase</fullName>
    </submittedName>
</protein>
<comment type="caution">
    <text evidence="7">The sequence shown here is derived from an EMBL/GenBank/DDBJ whole genome shotgun (WGS) entry which is preliminary data.</text>
</comment>
<keyword evidence="3" id="KW-1278">Translocase</keyword>
<sequence length="167" mass="18494">MPRTPEDSGRSFEKRPVDGNEVYVGGPNLLTQLDSEIPDHLQRFAEEAGQNAQTVVYLVRDGELIAAFAMADVIREESFRVVDALHDLGIEVAMLTGDSQDVANAVADELGIDTVFAEVLPEDKDEKVQELQDQETYRVLVCADRFNSSGSCAKRMGSRRLCDWLMG</sequence>
<evidence type="ECO:0000256" key="4">
    <source>
        <dbReference type="ARBA" id="ARBA00022989"/>
    </source>
</evidence>
<dbReference type="SUPFAM" id="SSF81660">
    <property type="entry name" value="Metal cation-transporting ATPase, ATP-binding domain N"/>
    <property type="match status" value="1"/>
</dbReference>
<comment type="subcellular location">
    <subcellularLocation>
        <location evidence="1">Membrane</location>
    </subcellularLocation>
</comment>
<dbReference type="PANTHER" id="PTHR43520:SF8">
    <property type="entry name" value="P-TYPE CU(+) TRANSPORTER"/>
    <property type="match status" value="1"/>
</dbReference>
<dbReference type="InterPro" id="IPR036412">
    <property type="entry name" value="HAD-like_sf"/>
</dbReference>
<dbReference type="NCBIfam" id="TIGR01494">
    <property type="entry name" value="ATPase_P-type"/>
    <property type="match status" value="1"/>
</dbReference>
<dbReference type="Gene3D" id="3.40.50.1000">
    <property type="entry name" value="HAD superfamily/HAD-like"/>
    <property type="match status" value="1"/>
</dbReference>
<dbReference type="InterPro" id="IPR023299">
    <property type="entry name" value="ATPase_P-typ_cyto_dom_N"/>
</dbReference>
<keyword evidence="8" id="KW-1185">Reference proteome</keyword>
<organism evidence="7 8">
    <name type="scientific">Haloarcula saliterrae</name>
    <dbReference type="NCBI Taxonomy" id="2950534"/>
    <lineage>
        <taxon>Archaea</taxon>
        <taxon>Methanobacteriati</taxon>
        <taxon>Methanobacteriota</taxon>
        <taxon>Stenosarchaea group</taxon>
        <taxon>Halobacteria</taxon>
        <taxon>Halobacteriales</taxon>
        <taxon>Haloarculaceae</taxon>
        <taxon>Haloarcula</taxon>
    </lineage>
</organism>
<evidence type="ECO:0000256" key="5">
    <source>
        <dbReference type="ARBA" id="ARBA00023136"/>
    </source>
</evidence>
<dbReference type="Gene3D" id="3.40.1110.10">
    <property type="entry name" value="Calcium-transporting ATPase, cytoplasmic domain N"/>
    <property type="match status" value="1"/>
</dbReference>
<dbReference type="Proteomes" id="UP001259659">
    <property type="component" value="Unassembled WGS sequence"/>
</dbReference>
<dbReference type="SUPFAM" id="SSF56784">
    <property type="entry name" value="HAD-like"/>
    <property type="match status" value="1"/>
</dbReference>
<dbReference type="InterPro" id="IPR001757">
    <property type="entry name" value="P_typ_ATPase"/>
</dbReference>